<accession>A0A4R5Q8G6</accession>
<dbReference type="AlphaFoldDB" id="A0A4R5Q8G6"/>
<name>A0A4R5Q8G6_9PROT</name>
<dbReference type="RefSeq" id="WP_133291954.1">
    <property type="nucleotide sequence ID" value="NZ_SMSJ01000074.1"/>
</dbReference>
<evidence type="ECO:0000256" key="1">
    <source>
        <dbReference type="SAM" id="MobiDB-lite"/>
    </source>
</evidence>
<gene>
    <name evidence="3" type="ORF">E2C06_28390</name>
</gene>
<reference evidence="3 4" key="1">
    <citation type="journal article" date="2016" name="J. Microbiol.">
        <title>Dankookia rubra gen. nov., sp. nov., an alphaproteobacterium isolated from sediment of a shallow stream.</title>
        <authorList>
            <person name="Kim W.H."/>
            <person name="Kim D.H."/>
            <person name="Kang K."/>
            <person name="Ahn T.Y."/>
        </authorList>
    </citation>
    <scope>NUCLEOTIDE SEQUENCE [LARGE SCALE GENOMIC DNA]</scope>
    <source>
        <strain evidence="3 4">JCM30602</strain>
    </source>
</reference>
<organism evidence="3 4">
    <name type="scientific">Dankookia rubra</name>
    <dbReference type="NCBI Taxonomy" id="1442381"/>
    <lineage>
        <taxon>Bacteria</taxon>
        <taxon>Pseudomonadati</taxon>
        <taxon>Pseudomonadota</taxon>
        <taxon>Alphaproteobacteria</taxon>
        <taxon>Acetobacterales</taxon>
        <taxon>Roseomonadaceae</taxon>
        <taxon>Dankookia</taxon>
    </lineage>
</organism>
<evidence type="ECO:0000256" key="2">
    <source>
        <dbReference type="SAM" id="SignalP"/>
    </source>
</evidence>
<feature type="chain" id="PRO_5020924543" evidence="2">
    <location>
        <begin position="26"/>
        <end position="120"/>
    </location>
</feature>
<dbReference type="Proteomes" id="UP000295096">
    <property type="component" value="Unassembled WGS sequence"/>
</dbReference>
<keyword evidence="4" id="KW-1185">Reference proteome</keyword>
<evidence type="ECO:0000313" key="4">
    <source>
        <dbReference type="Proteomes" id="UP000295096"/>
    </source>
</evidence>
<feature type="signal peptide" evidence="2">
    <location>
        <begin position="1"/>
        <end position="25"/>
    </location>
</feature>
<proteinExistence type="predicted"/>
<feature type="region of interest" description="Disordered" evidence="1">
    <location>
        <begin position="29"/>
        <end position="51"/>
    </location>
</feature>
<sequence>MPRLPSTGTALLLSGLLLASLPAAARIVPPAAPDPAQRGGEALPPANKQGCPEPNFCSGAPLPSTYIAWFLLPQLEALTRLNAQDRFFIAARRGDWRAPRVGGRALLLRRPLLARQRAGR</sequence>
<protein>
    <submittedName>
        <fullName evidence="3">Uncharacterized protein</fullName>
    </submittedName>
</protein>
<keyword evidence="2" id="KW-0732">Signal</keyword>
<dbReference type="EMBL" id="SMSJ01000074">
    <property type="protein sequence ID" value="TDH59244.1"/>
    <property type="molecule type" value="Genomic_DNA"/>
</dbReference>
<comment type="caution">
    <text evidence="3">The sequence shown here is derived from an EMBL/GenBank/DDBJ whole genome shotgun (WGS) entry which is preliminary data.</text>
</comment>
<evidence type="ECO:0000313" key="3">
    <source>
        <dbReference type="EMBL" id="TDH59244.1"/>
    </source>
</evidence>